<dbReference type="EMBL" id="SDLO01000010">
    <property type="protein sequence ID" value="TDK88637.1"/>
    <property type="molecule type" value="Genomic_DNA"/>
</dbReference>
<dbReference type="AlphaFoldDB" id="A0A1A0MMN2"/>
<evidence type="ECO:0000313" key="5">
    <source>
        <dbReference type="Proteomes" id="UP000294929"/>
    </source>
</evidence>
<dbReference type="Proteomes" id="UP000093962">
    <property type="component" value="Unassembled WGS sequence"/>
</dbReference>
<dbReference type="InterPro" id="IPR057154">
    <property type="entry name" value="DUF7832"/>
</dbReference>
<evidence type="ECO:0000259" key="1">
    <source>
        <dbReference type="Pfam" id="PF25191"/>
    </source>
</evidence>
<name>A0A1A0MMN2_MYCMU</name>
<dbReference type="Proteomes" id="UP000294929">
    <property type="component" value="Unassembled WGS sequence"/>
</dbReference>
<dbReference type="RefSeq" id="WP_064859245.1">
    <property type="nucleotide sequence ID" value="NZ_JAPMJT010000003.1"/>
</dbReference>
<feature type="domain" description="DUF7832" evidence="1">
    <location>
        <begin position="3"/>
        <end position="95"/>
    </location>
</feature>
<gene>
    <name evidence="2" type="ORF">A5642_21925</name>
    <name evidence="3" type="ORF">EUA03_14575</name>
</gene>
<evidence type="ECO:0000313" key="2">
    <source>
        <dbReference type="EMBL" id="OBA86744.1"/>
    </source>
</evidence>
<accession>A0A1A0MMN2</accession>
<reference evidence="2 4" key="1">
    <citation type="submission" date="2016-06" db="EMBL/GenBank/DDBJ databases">
        <authorList>
            <person name="Kjaerup R.B."/>
            <person name="Dalgaard T.S."/>
            <person name="Juul-Madsen H.R."/>
        </authorList>
    </citation>
    <scope>NUCLEOTIDE SEQUENCE [LARGE SCALE GENOMIC DNA]</scope>
    <source>
        <strain evidence="2 4">1199456.5</strain>
    </source>
</reference>
<evidence type="ECO:0000313" key="3">
    <source>
        <dbReference type="EMBL" id="TDK88637.1"/>
    </source>
</evidence>
<reference evidence="3 5" key="2">
    <citation type="submission" date="2019-01" db="EMBL/GenBank/DDBJ databases">
        <title>High-quality-draft genome sequences of five non-tuberculosis mycobacteriaceae isolated from a nosocomial environment.</title>
        <authorList>
            <person name="Tiago I."/>
            <person name="Alarico S."/>
            <person name="Pereira S.G."/>
            <person name="Coelho C."/>
            <person name="Maranha A."/>
            <person name="Empadinhas N."/>
        </authorList>
    </citation>
    <scope>NUCLEOTIDE SEQUENCE [LARGE SCALE GENOMIC DNA]</scope>
    <source>
        <strain evidence="3 5">24AIII</strain>
    </source>
</reference>
<sequence>MTYDDAGWHQDTVGEHDLDPDCAATHIGMFFAWLAYHDLVDTERTNTAPLLARSITPGKFLIDHCCGEINSADVTARGAAFCEAAYRQYLRVYDAIPEIARCEVSYAAPDTWETYDAVAPVIQEAYEVFRHGGN</sequence>
<proteinExistence type="predicted"/>
<protein>
    <recommendedName>
        <fullName evidence="1">DUF7832 domain-containing protein</fullName>
    </recommendedName>
</protein>
<dbReference type="OrthoDB" id="4827574at2"/>
<organism evidence="2 4">
    <name type="scientific">Mycolicibacterium mucogenicum</name>
    <name type="common">Mycobacterium mucogenicum</name>
    <dbReference type="NCBI Taxonomy" id="56689"/>
    <lineage>
        <taxon>Bacteria</taxon>
        <taxon>Bacillati</taxon>
        <taxon>Actinomycetota</taxon>
        <taxon>Actinomycetes</taxon>
        <taxon>Mycobacteriales</taxon>
        <taxon>Mycobacteriaceae</taxon>
        <taxon>Mycolicibacterium</taxon>
    </lineage>
</organism>
<dbReference type="Pfam" id="PF25191">
    <property type="entry name" value="DUF7832"/>
    <property type="match status" value="1"/>
</dbReference>
<dbReference type="EMBL" id="LZSF01000136">
    <property type="protein sequence ID" value="OBA86744.1"/>
    <property type="molecule type" value="Genomic_DNA"/>
</dbReference>
<comment type="caution">
    <text evidence="2">The sequence shown here is derived from an EMBL/GenBank/DDBJ whole genome shotgun (WGS) entry which is preliminary data.</text>
</comment>
<evidence type="ECO:0000313" key="4">
    <source>
        <dbReference type="Proteomes" id="UP000093962"/>
    </source>
</evidence>